<name>A0ABD5NS66_9EURY</name>
<feature type="compositionally biased region" description="Basic and acidic residues" evidence="1">
    <location>
        <begin position="1"/>
        <end position="19"/>
    </location>
</feature>
<dbReference type="EMBL" id="JBHSAQ010000013">
    <property type="protein sequence ID" value="MFC3959697.1"/>
    <property type="molecule type" value="Genomic_DNA"/>
</dbReference>
<proteinExistence type="predicted"/>
<feature type="compositionally biased region" description="Basic and acidic residues" evidence="1">
    <location>
        <begin position="121"/>
        <end position="132"/>
    </location>
</feature>
<feature type="compositionally biased region" description="Polar residues" evidence="1">
    <location>
        <begin position="75"/>
        <end position="85"/>
    </location>
</feature>
<evidence type="ECO:0000256" key="1">
    <source>
        <dbReference type="SAM" id="MobiDB-lite"/>
    </source>
</evidence>
<feature type="region of interest" description="Disordered" evidence="1">
    <location>
        <begin position="66"/>
        <end position="467"/>
    </location>
</feature>
<dbReference type="RefSeq" id="WP_256533209.1">
    <property type="nucleotide sequence ID" value="NZ_CP101824.1"/>
</dbReference>
<feature type="region of interest" description="Disordered" evidence="1">
    <location>
        <begin position="1"/>
        <end position="31"/>
    </location>
</feature>
<protein>
    <submittedName>
        <fullName evidence="2">Uncharacterized protein</fullName>
    </submittedName>
</protein>
<dbReference type="GeneID" id="73902323"/>
<feature type="compositionally biased region" description="Basic and acidic residues" evidence="1">
    <location>
        <begin position="425"/>
        <end position="450"/>
    </location>
</feature>
<dbReference type="Proteomes" id="UP001595846">
    <property type="component" value="Unassembled WGS sequence"/>
</dbReference>
<evidence type="ECO:0000313" key="3">
    <source>
        <dbReference type="Proteomes" id="UP001595846"/>
    </source>
</evidence>
<evidence type="ECO:0000313" key="2">
    <source>
        <dbReference type="EMBL" id="MFC3959697.1"/>
    </source>
</evidence>
<organism evidence="2 3">
    <name type="scientific">Halovivax cerinus</name>
    <dbReference type="NCBI Taxonomy" id="1487865"/>
    <lineage>
        <taxon>Archaea</taxon>
        <taxon>Methanobacteriati</taxon>
        <taxon>Methanobacteriota</taxon>
        <taxon>Stenosarchaea group</taxon>
        <taxon>Halobacteria</taxon>
        <taxon>Halobacteriales</taxon>
        <taxon>Natrialbaceae</taxon>
        <taxon>Halovivax</taxon>
    </lineage>
</organism>
<accession>A0ABD5NS66</accession>
<feature type="compositionally biased region" description="Polar residues" evidence="1">
    <location>
        <begin position="358"/>
        <end position="370"/>
    </location>
</feature>
<sequence length="484" mass="50434">MGSRIEDDRCEDPVRRSESLETLMESTDRTTEEIVEALRESGPRRHVSETNVDDVLDDLSRSLETDADGAFSLSGGPTRTISTTGIDEVFETLEAEAPPLSPDTSQPEVDPSEQRASVTHRRVDAARERSLDDEPTESFGSLSGGDPTRTVSDQSVDDILSLIEEGEASDVDADDPGDDTAAALRPPDAGEQLASLLSDVDEPLGDPDVPPTAGSDDPRADSAGREPEDDRATGATVDRSSAIDIETAAAEMDSLRSPGVDPDDERTAGSDPGEPAAERDSCDGSVETEPVDLPAQPSSKPPSDGGSGTATEATPPSIDPAAPTCESNVADGPRPLVTRAELEEIASLVSDANPDETIANSRQPASTPEPSVTAVGAGSTPTATVDHLAGSNSAGSAVTVADVEPPTDGRPAHATDSRPATTSDARPDTTADDPRDVAETEDSSSSREPDGSSGVDATDRSSASRTLVARIRTFGRHLLRRVRR</sequence>
<reference evidence="2 3" key="1">
    <citation type="journal article" date="2019" name="Int. J. Syst. Evol. Microbiol.">
        <title>The Global Catalogue of Microorganisms (GCM) 10K type strain sequencing project: providing services to taxonomists for standard genome sequencing and annotation.</title>
        <authorList>
            <consortium name="The Broad Institute Genomics Platform"/>
            <consortium name="The Broad Institute Genome Sequencing Center for Infectious Disease"/>
            <person name="Wu L."/>
            <person name="Ma J."/>
        </authorList>
    </citation>
    <scope>NUCLEOTIDE SEQUENCE [LARGE SCALE GENOMIC DNA]</scope>
    <source>
        <strain evidence="2 3">IBRC-M 10256</strain>
    </source>
</reference>
<feature type="compositionally biased region" description="Acidic residues" evidence="1">
    <location>
        <begin position="164"/>
        <end position="178"/>
    </location>
</feature>
<dbReference type="AlphaFoldDB" id="A0ABD5NS66"/>
<comment type="caution">
    <text evidence="2">The sequence shown here is derived from an EMBL/GenBank/DDBJ whole genome shotgun (WGS) entry which is preliminary data.</text>
</comment>
<keyword evidence="3" id="KW-1185">Reference proteome</keyword>
<gene>
    <name evidence="2" type="ORF">ACFOUR_15150</name>
</gene>
<feature type="compositionally biased region" description="Basic and acidic residues" evidence="1">
    <location>
        <begin position="216"/>
        <end position="232"/>
    </location>
</feature>